<feature type="region of interest" description="Disordered" evidence="1">
    <location>
        <begin position="1"/>
        <end position="66"/>
    </location>
</feature>
<evidence type="ECO:0008006" key="4">
    <source>
        <dbReference type="Google" id="ProtNLM"/>
    </source>
</evidence>
<dbReference type="AlphaFoldDB" id="A0A6P2XSE3"/>
<organism evidence="2 3">
    <name type="scientific">Burkholderia lata (strain ATCC 17760 / DSM 23089 / LMG 22485 / NCIMB 9086 / R18194 / 383)</name>
    <dbReference type="NCBI Taxonomy" id="482957"/>
    <lineage>
        <taxon>Bacteria</taxon>
        <taxon>Pseudomonadati</taxon>
        <taxon>Pseudomonadota</taxon>
        <taxon>Betaproteobacteria</taxon>
        <taxon>Burkholderiales</taxon>
        <taxon>Burkholderiaceae</taxon>
        <taxon>Burkholderia</taxon>
        <taxon>Burkholderia cepacia complex</taxon>
    </lineage>
</organism>
<gene>
    <name evidence="2" type="ORF">BLA39750_03294</name>
</gene>
<protein>
    <recommendedName>
        <fullName evidence="4">Peptidase C39 domain-containing protein</fullName>
    </recommendedName>
</protein>
<dbReference type="EMBL" id="CABVQN010000014">
    <property type="protein sequence ID" value="VWD12027.1"/>
    <property type="molecule type" value="Genomic_DNA"/>
</dbReference>
<evidence type="ECO:0000256" key="1">
    <source>
        <dbReference type="SAM" id="MobiDB-lite"/>
    </source>
</evidence>
<feature type="compositionally biased region" description="Low complexity" evidence="1">
    <location>
        <begin position="49"/>
        <end position="64"/>
    </location>
</feature>
<sequence length="209" mass="22343">MKISSARSGAVSEHTQDSPIEHPAGKPRAPAASLGKLSDLSSMARPKRGAGATGATMGADNGTTPFHAGTQNDCGLHTIASLTGWSEPTVVQKLGLSEQDVKDISAHGMQPDTVTAAFKHINNGNVEHRQGTADDLVKGLAQFPEGHQFALGMQRDSGIGHLVSAKRVGDRLDITDRQINQTTSVRNEQELQQYLQQQGASKIHTWYDK</sequence>
<evidence type="ECO:0000313" key="3">
    <source>
        <dbReference type="Proteomes" id="UP000494110"/>
    </source>
</evidence>
<dbReference type="RefSeq" id="WP_175013121.1">
    <property type="nucleotide sequence ID" value="NZ_CABVQN010000014.1"/>
</dbReference>
<evidence type="ECO:0000313" key="2">
    <source>
        <dbReference type="EMBL" id="VWD12027.1"/>
    </source>
</evidence>
<reference evidence="2 3" key="1">
    <citation type="submission" date="2019-09" db="EMBL/GenBank/DDBJ databases">
        <authorList>
            <person name="Depoorter E."/>
        </authorList>
    </citation>
    <scope>NUCLEOTIDE SEQUENCE [LARGE SCALE GENOMIC DNA]</scope>
    <source>
        <strain evidence="2">R-39750</strain>
    </source>
</reference>
<dbReference type="Proteomes" id="UP000494110">
    <property type="component" value="Unassembled WGS sequence"/>
</dbReference>
<proteinExistence type="predicted"/>
<name>A0A6P2XSE3_BURL3</name>
<accession>A0A6P2XSE3</accession>
<feature type="compositionally biased region" description="Basic and acidic residues" evidence="1">
    <location>
        <begin position="14"/>
        <end position="24"/>
    </location>
</feature>